<organism evidence="1 4">
    <name type="scientific">Pseudomonas brenneri</name>
    <dbReference type="NCBI Taxonomy" id="129817"/>
    <lineage>
        <taxon>Bacteria</taxon>
        <taxon>Pseudomonadati</taxon>
        <taxon>Pseudomonadota</taxon>
        <taxon>Gammaproteobacteria</taxon>
        <taxon>Pseudomonadales</taxon>
        <taxon>Pseudomonadaceae</taxon>
        <taxon>Pseudomonas</taxon>
    </lineage>
</organism>
<evidence type="ECO:0000313" key="1">
    <source>
        <dbReference type="EMBL" id="KAA2230500.1"/>
    </source>
</evidence>
<keyword evidence="3" id="KW-1185">Reference proteome</keyword>
<protein>
    <submittedName>
        <fullName evidence="1">Uncharacterized protein</fullName>
    </submittedName>
</protein>
<name>A0A5B2UVX1_9PSED</name>
<evidence type="ECO:0000313" key="2">
    <source>
        <dbReference type="EMBL" id="SDU96347.1"/>
    </source>
</evidence>
<reference evidence="2 3" key="1">
    <citation type="submission" date="2016-10" db="EMBL/GenBank/DDBJ databases">
        <authorList>
            <person name="Varghese N."/>
            <person name="Submissions S."/>
        </authorList>
    </citation>
    <scope>NUCLEOTIDE SEQUENCE [LARGE SCALE GENOMIC DNA]</scope>
    <source>
        <strain evidence="2 3">BS2771</strain>
    </source>
</reference>
<reference evidence="1 4" key="2">
    <citation type="submission" date="2019-09" db="EMBL/GenBank/DDBJ databases">
        <title>Draft genome sequence of Pseudomonas brenneri CCUG 51514(T).</title>
        <authorList>
            <person name="Tunovic T."/>
            <person name="Pineiro-Iglesias B."/>
            <person name="Unosson C."/>
            <person name="Inganas E."/>
            <person name="Ohlen M."/>
            <person name="Cardew S."/>
            <person name="Jensie-Markopoulos S."/>
            <person name="Salva-Serra F."/>
            <person name="Jaen-Luchoro D."/>
            <person name="Svensson-Stadler L."/>
            <person name="Chun J."/>
            <person name="Moore E."/>
        </authorList>
    </citation>
    <scope>NUCLEOTIDE SEQUENCE [LARGE SCALE GENOMIC DNA]</scope>
    <source>
        <strain evidence="1 4">CCUG 51514</strain>
    </source>
</reference>
<dbReference type="EMBL" id="VUOL01000005">
    <property type="protein sequence ID" value="KAA2230500.1"/>
    <property type="molecule type" value="Genomic_DNA"/>
</dbReference>
<dbReference type="OrthoDB" id="6541275at2"/>
<dbReference type="Proteomes" id="UP000199620">
    <property type="component" value="Chromosome I"/>
</dbReference>
<dbReference type="AlphaFoldDB" id="A0A5B2UVX1"/>
<evidence type="ECO:0000313" key="4">
    <source>
        <dbReference type="Proteomes" id="UP000325296"/>
    </source>
</evidence>
<evidence type="ECO:0000313" key="3">
    <source>
        <dbReference type="Proteomes" id="UP000199620"/>
    </source>
</evidence>
<dbReference type="RefSeq" id="WP_090291344.1">
    <property type="nucleotide sequence ID" value="NZ_BMNU01000007.1"/>
</dbReference>
<proteinExistence type="predicted"/>
<dbReference type="EMBL" id="LT629800">
    <property type="protein sequence ID" value="SDU96347.1"/>
    <property type="molecule type" value="Genomic_DNA"/>
</dbReference>
<sequence>MSEMKMTDDSTSYKIWPFQSAEVSINGDRNNGGINLVGSPELIELIHEATEENGLRQLLLSMNAPDRAFMTLGCLTGDTDAAYYSYVEFTPRNQALARREDLITGLHQLWLNWSTTNCAAYPGLADALHQNVKWEYRKFSFRGSEPQYLITIYPRARSAQDHASLLSWVHNFLCSVDPNNLQRTL</sequence>
<accession>A0A5B2UVX1</accession>
<dbReference type="Proteomes" id="UP000325296">
    <property type="component" value="Unassembled WGS sequence"/>
</dbReference>
<gene>
    <name evidence="1" type="ORF">F1720_10955</name>
    <name evidence="2" type="ORF">SAMN04490181_2242</name>
</gene>